<name>A0ABP9X2L4_9CHLR</name>
<comment type="similarity">
    <text evidence="3">Belongs to the bacterial ribosomal protein bS16 family.</text>
</comment>
<keyword evidence="2 3" id="KW-0687">Ribonucleoprotein</keyword>
<protein>
    <recommendedName>
        <fullName evidence="3">Small ribosomal subunit protein bS16</fullName>
    </recommendedName>
</protein>
<keyword evidence="5" id="KW-1185">Reference proteome</keyword>
<dbReference type="InterPro" id="IPR000307">
    <property type="entry name" value="Ribosomal_bS16"/>
</dbReference>
<dbReference type="PANTHER" id="PTHR12919">
    <property type="entry name" value="30S RIBOSOMAL PROTEIN S16"/>
    <property type="match status" value="1"/>
</dbReference>
<dbReference type="HAMAP" id="MF_00385">
    <property type="entry name" value="Ribosomal_bS16"/>
    <property type="match status" value="1"/>
</dbReference>
<evidence type="ECO:0000313" key="4">
    <source>
        <dbReference type="EMBL" id="GAA5529655.1"/>
    </source>
</evidence>
<dbReference type="PANTHER" id="PTHR12919:SF20">
    <property type="entry name" value="SMALL RIBOSOMAL SUBUNIT PROTEIN BS16M"/>
    <property type="match status" value="1"/>
</dbReference>
<dbReference type="NCBIfam" id="TIGR00002">
    <property type="entry name" value="S16"/>
    <property type="match status" value="1"/>
</dbReference>
<evidence type="ECO:0000313" key="5">
    <source>
        <dbReference type="Proteomes" id="UP001428290"/>
    </source>
</evidence>
<dbReference type="Gene3D" id="3.30.1320.10">
    <property type="match status" value="1"/>
</dbReference>
<keyword evidence="1 3" id="KW-0689">Ribosomal protein</keyword>
<reference evidence="4 5" key="1">
    <citation type="submission" date="2024-02" db="EMBL/GenBank/DDBJ databases">
        <title>Herpetosiphon gulosus NBRC 112829.</title>
        <authorList>
            <person name="Ichikawa N."/>
            <person name="Katano-Makiyama Y."/>
            <person name="Hidaka K."/>
        </authorList>
    </citation>
    <scope>NUCLEOTIDE SEQUENCE [LARGE SCALE GENOMIC DNA]</scope>
    <source>
        <strain evidence="4 5">NBRC 112829</strain>
    </source>
</reference>
<dbReference type="SUPFAM" id="SSF54565">
    <property type="entry name" value="Ribosomal protein S16"/>
    <property type="match status" value="1"/>
</dbReference>
<gene>
    <name evidence="3" type="primary">rpsP</name>
    <name evidence="4" type="ORF">Hgul01_03469</name>
</gene>
<evidence type="ECO:0000256" key="1">
    <source>
        <dbReference type="ARBA" id="ARBA00022980"/>
    </source>
</evidence>
<sequence length="191" mass="20581">MVRIRLRRMGMKHKPAYRVVIADSHAPRDGKFIETIGHYNPQAQPKVVFIKEDRARYWLSVGAQPSDTVVRLLKNLGVVDAEGKLIGEAPAKIEAPVKKAKKAVSKAAVAPVAVVAPVKAEAEAGEFAGSVRPLADGSAPEGYAIKGNQNSMLYHVPGSRYYNSTVAELWFDTVESAEAAGFRAPGQKSAE</sequence>
<comment type="caution">
    <text evidence="4">The sequence shown here is derived from an EMBL/GenBank/DDBJ whole genome shotgun (WGS) entry which is preliminary data.</text>
</comment>
<dbReference type="EMBL" id="BAABRU010000012">
    <property type="protein sequence ID" value="GAA5529655.1"/>
    <property type="molecule type" value="Genomic_DNA"/>
</dbReference>
<proteinExistence type="inferred from homology"/>
<dbReference type="InterPro" id="IPR023803">
    <property type="entry name" value="Ribosomal_bS16_dom_sf"/>
</dbReference>
<accession>A0ABP9X2L4</accession>
<dbReference type="Proteomes" id="UP001428290">
    <property type="component" value="Unassembled WGS sequence"/>
</dbReference>
<organism evidence="4 5">
    <name type="scientific">Herpetosiphon gulosus</name>
    <dbReference type="NCBI Taxonomy" id="1973496"/>
    <lineage>
        <taxon>Bacteria</taxon>
        <taxon>Bacillati</taxon>
        <taxon>Chloroflexota</taxon>
        <taxon>Chloroflexia</taxon>
        <taxon>Herpetosiphonales</taxon>
        <taxon>Herpetosiphonaceae</taxon>
        <taxon>Herpetosiphon</taxon>
    </lineage>
</organism>
<dbReference type="Pfam" id="PF00886">
    <property type="entry name" value="Ribosomal_S16"/>
    <property type="match status" value="1"/>
</dbReference>
<evidence type="ECO:0000256" key="3">
    <source>
        <dbReference type="HAMAP-Rule" id="MF_00385"/>
    </source>
</evidence>
<evidence type="ECO:0000256" key="2">
    <source>
        <dbReference type="ARBA" id="ARBA00023274"/>
    </source>
</evidence>